<comment type="caution">
    <text evidence="3">The sequence shown here is derived from an EMBL/GenBank/DDBJ whole genome shotgun (WGS) entry which is preliminary data.</text>
</comment>
<evidence type="ECO:0000256" key="1">
    <source>
        <dbReference type="ARBA" id="ARBA00004613"/>
    </source>
</evidence>
<dbReference type="PANTHER" id="PTHR38340">
    <property type="entry name" value="S-LAYER PROTEIN"/>
    <property type="match status" value="1"/>
</dbReference>
<protein>
    <recommendedName>
        <fullName evidence="5">Calcium-binding protein</fullName>
    </recommendedName>
</protein>
<accession>A0A1U7N695</accession>
<dbReference type="EMBL" id="MKZS01000001">
    <property type="protein sequence ID" value="OLT61462.1"/>
    <property type="molecule type" value="Genomic_DNA"/>
</dbReference>
<name>A0A1U7N695_9CYAN</name>
<dbReference type="Pfam" id="PF00353">
    <property type="entry name" value="HemolysinCabind"/>
    <property type="match status" value="3"/>
</dbReference>
<proteinExistence type="predicted"/>
<dbReference type="PRINTS" id="PR00313">
    <property type="entry name" value="CABNDNGRPT"/>
</dbReference>
<dbReference type="Proteomes" id="UP000186657">
    <property type="component" value="Unassembled WGS sequence"/>
</dbReference>
<dbReference type="SUPFAM" id="SSF51120">
    <property type="entry name" value="beta-Roll"/>
    <property type="match status" value="2"/>
</dbReference>
<gene>
    <name evidence="3" type="ORF">BJP37_23080</name>
</gene>
<dbReference type="PANTHER" id="PTHR38340:SF1">
    <property type="entry name" value="S-LAYER PROTEIN"/>
    <property type="match status" value="1"/>
</dbReference>
<evidence type="ECO:0008006" key="5">
    <source>
        <dbReference type="Google" id="ProtNLM"/>
    </source>
</evidence>
<keyword evidence="2" id="KW-0964">Secreted</keyword>
<reference evidence="3 4" key="1">
    <citation type="submission" date="2016-10" db="EMBL/GenBank/DDBJ databases">
        <title>Comparative genomics uncovers the prolific and rare metabolic potential of the cyanobacterial genus Moorea.</title>
        <authorList>
            <person name="Leao T."/>
            <person name="Castelao G."/>
            <person name="Korobeynikov A."/>
            <person name="Monroe E.A."/>
            <person name="Podell S."/>
            <person name="Glukhov E."/>
            <person name="Allen E."/>
            <person name="Gerwick W.H."/>
            <person name="Gerwick L."/>
        </authorList>
    </citation>
    <scope>NUCLEOTIDE SEQUENCE [LARGE SCALE GENOMIC DNA]</scope>
    <source>
        <strain evidence="3 4">PNG5-198</strain>
    </source>
</reference>
<evidence type="ECO:0000313" key="4">
    <source>
        <dbReference type="Proteomes" id="UP000186657"/>
    </source>
</evidence>
<dbReference type="InterPro" id="IPR018511">
    <property type="entry name" value="Hemolysin-typ_Ca-bd_CS"/>
</dbReference>
<dbReference type="GO" id="GO:0005576">
    <property type="term" value="C:extracellular region"/>
    <property type="evidence" value="ECO:0007669"/>
    <property type="project" value="UniProtKB-SubCell"/>
</dbReference>
<dbReference type="InterPro" id="IPR001343">
    <property type="entry name" value="Hemolysn_Ca-bd"/>
</dbReference>
<dbReference type="GO" id="GO:0005509">
    <property type="term" value="F:calcium ion binding"/>
    <property type="evidence" value="ECO:0007669"/>
    <property type="project" value="InterPro"/>
</dbReference>
<organism evidence="3 4">
    <name type="scientific">Moorena bouillonii PNG</name>
    <dbReference type="NCBI Taxonomy" id="568701"/>
    <lineage>
        <taxon>Bacteria</taxon>
        <taxon>Bacillati</taxon>
        <taxon>Cyanobacteriota</taxon>
        <taxon>Cyanophyceae</taxon>
        <taxon>Coleofasciculales</taxon>
        <taxon>Coleofasciculaceae</taxon>
        <taxon>Moorena</taxon>
    </lineage>
</organism>
<dbReference type="Gene3D" id="2.150.10.10">
    <property type="entry name" value="Serralysin-like metalloprotease, C-terminal"/>
    <property type="match status" value="4"/>
</dbReference>
<dbReference type="InterPro" id="IPR011049">
    <property type="entry name" value="Serralysin-like_metalloprot_C"/>
</dbReference>
<keyword evidence="4" id="KW-1185">Reference proteome</keyword>
<sequence length="363" mass="38242">MQLTHTLYATKPREGNDIIQGNLGNDVIYGDQGDDVIQGNEGNDQLFGGEGDDVIQGGAGNDRIWGDSGNDVLQGGAGHDTFRDSAGVNYFDGGEGRDTVDFQNLINSGIKLNLAEGTGSYTDEQDQEVAQTLISIEKAVGTNFNDELIGNEANNSFSGLDGDDKYVGGAGNDIFRDSAGVNYFDGGEGFDTVNFQDLINSGIKLNLAEGTGSYTDEQDQEVAQTLISIERVFGTNFNDELIGNEAHNTFFGLDGDDTITGGAGNDVIKTGDGNNTIDSGSGVDTIELGNGNNTIALEEGEGHDKVINFQLGLTRFGVSDANTLTFEQSNGSVNIIAADGDLLANVKGVEVSTFTDNLSSIFF</sequence>
<dbReference type="AlphaFoldDB" id="A0A1U7N695"/>
<evidence type="ECO:0000256" key="2">
    <source>
        <dbReference type="ARBA" id="ARBA00022525"/>
    </source>
</evidence>
<dbReference type="InterPro" id="IPR050557">
    <property type="entry name" value="RTX_toxin/Mannuronan_C5-epim"/>
</dbReference>
<dbReference type="PROSITE" id="PS00330">
    <property type="entry name" value="HEMOLYSIN_CALCIUM"/>
    <property type="match status" value="2"/>
</dbReference>
<evidence type="ECO:0000313" key="3">
    <source>
        <dbReference type="EMBL" id="OLT61462.1"/>
    </source>
</evidence>
<comment type="subcellular location">
    <subcellularLocation>
        <location evidence="1">Secreted</location>
    </subcellularLocation>
</comment>